<dbReference type="Proteomes" id="UP000196708">
    <property type="component" value="Chromosome 2"/>
</dbReference>
<dbReference type="KEGG" id="vga:BSQ33_16125"/>
<dbReference type="OrthoDB" id="7060582at2"/>
<evidence type="ECO:0000313" key="1">
    <source>
        <dbReference type="EMBL" id="ASA57312.1"/>
    </source>
</evidence>
<reference evidence="1 2" key="1">
    <citation type="submission" date="2016-12" db="EMBL/GenBank/DDBJ databases">
        <authorList>
            <person name="Song W.-J."/>
            <person name="Kurnit D.M."/>
        </authorList>
    </citation>
    <scope>NUCLEOTIDE SEQUENCE [LARGE SCALE GENOMIC DNA]</scope>
    <source>
        <strain evidence="1 2">ATCC 43942</strain>
    </source>
</reference>
<dbReference type="RefSeq" id="WP_088134644.1">
    <property type="nucleotide sequence ID" value="NZ_CP018836.1"/>
</dbReference>
<proteinExistence type="predicted"/>
<dbReference type="AlphaFoldDB" id="A0A1Z2SJG6"/>
<name>A0A1Z2SJG6_VIBGA</name>
<accession>A0A1Z2SJG6</accession>
<dbReference type="EMBL" id="CP018836">
    <property type="protein sequence ID" value="ASA57312.1"/>
    <property type="molecule type" value="Genomic_DNA"/>
</dbReference>
<organism evidence="1 2">
    <name type="scientific">Vibrio gazogenes</name>
    <dbReference type="NCBI Taxonomy" id="687"/>
    <lineage>
        <taxon>Bacteria</taxon>
        <taxon>Pseudomonadati</taxon>
        <taxon>Pseudomonadota</taxon>
        <taxon>Gammaproteobacteria</taxon>
        <taxon>Vibrionales</taxon>
        <taxon>Vibrionaceae</taxon>
        <taxon>Vibrio</taxon>
    </lineage>
</organism>
<gene>
    <name evidence="1" type="ORF">BSQ33_16125</name>
</gene>
<evidence type="ECO:0000313" key="2">
    <source>
        <dbReference type="Proteomes" id="UP000196708"/>
    </source>
</evidence>
<protein>
    <submittedName>
        <fullName evidence="1">Uncharacterized protein</fullName>
    </submittedName>
</protein>
<sequence length="121" mass="13823">MTKAFFEKLTSPGESITTRDSVIRNVEHILCFGAFLDAGVDADTDALSDDHNGPWSVVDVSLSHEQQIIQFQQHLAQLINLHEPRIKEVQVMAIKSRAEVSYCQLKICLYNEEFEQNFVFH</sequence>